<dbReference type="GO" id="GO:0005789">
    <property type="term" value="C:endoplasmic reticulum membrane"/>
    <property type="evidence" value="ECO:0007669"/>
    <property type="project" value="UniProtKB-SubCell"/>
</dbReference>
<evidence type="ECO:0000256" key="1">
    <source>
        <dbReference type="ARBA" id="ARBA00004477"/>
    </source>
</evidence>
<organism evidence="10 11">
    <name type="scientific">Aulographum hederae CBS 113979</name>
    <dbReference type="NCBI Taxonomy" id="1176131"/>
    <lineage>
        <taxon>Eukaryota</taxon>
        <taxon>Fungi</taxon>
        <taxon>Dikarya</taxon>
        <taxon>Ascomycota</taxon>
        <taxon>Pezizomycotina</taxon>
        <taxon>Dothideomycetes</taxon>
        <taxon>Pleosporomycetidae</taxon>
        <taxon>Aulographales</taxon>
        <taxon>Aulographaceae</taxon>
    </lineage>
</organism>
<dbReference type="UniPathway" id="UPA00196"/>
<evidence type="ECO:0000256" key="4">
    <source>
        <dbReference type="ARBA" id="ARBA00022692"/>
    </source>
</evidence>
<name>A0A6G1HDR7_9PEZI</name>
<dbReference type="AlphaFoldDB" id="A0A6G1HDR7"/>
<evidence type="ECO:0000256" key="7">
    <source>
        <dbReference type="ARBA" id="ARBA00023136"/>
    </source>
</evidence>
<keyword evidence="3" id="KW-0337">GPI-anchor biosynthesis</keyword>
<evidence type="ECO:0000313" key="10">
    <source>
        <dbReference type="EMBL" id="KAF1991305.1"/>
    </source>
</evidence>
<accession>A0A6G1HDR7</accession>
<feature type="transmembrane region" description="Helical" evidence="9">
    <location>
        <begin position="235"/>
        <end position="255"/>
    </location>
</feature>
<keyword evidence="4 9" id="KW-0812">Transmembrane</keyword>
<feature type="transmembrane region" description="Helical" evidence="9">
    <location>
        <begin position="193"/>
        <end position="214"/>
    </location>
</feature>
<evidence type="ECO:0000256" key="8">
    <source>
        <dbReference type="SAM" id="MobiDB-lite"/>
    </source>
</evidence>
<dbReference type="EMBL" id="ML977140">
    <property type="protein sequence ID" value="KAF1991305.1"/>
    <property type="molecule type" value="Genomic_DNA"/>
</dbReference>
<feature type="transmembrane region" description="Helical" evidence="9">
    <location>
        <begin position="163"/>
        <end position="187"/>
    </location>
</feature>
<evidence type="ECO:0000256" key="6">
    <source>
        <dbReference type="ARBA" id="ARBA00022989"/>
    </source>
</evidence>
<dbReference type="Proteomes" id="UP000800041">
    <property type="component" value="Unassembled WGS sequence"/>
</dbReference>
<evidence type="ECO:0000256" key="3">
    <source>
        <dbReference type="ARBA" id="ARBA00022502"/>
    </source>
</evidence>
<keyword evidence="5" id="KW-0256">Endoplasmic reticulum</keyword>
<evidence type="ECO:0000256" key="9">
    <source>
        <dbReference type="SAM" id="Phobius"/>
    </source>
</evidence>
<comment type="pathway">
    <text evidence="2">Glycolipid biosynthesis; glycosylphosphatidylinositol-anchor biosynthesis.</text>
</comment>
<dbReference type="InterPro" id="IPR009580">
    <property type="entry name" value="GPI_biosynthesis_protein_Pig-F"/>
</dbReference>
<proteinExistence type="predicted"/>
<gene>
    <name evidence="10" type="ORF">K402DRAFT_417339</name>
</gene>
<evidence type="ECO:0000256" key="5">
    <source>
        <dbReference type="ARBA" id="ARBA00022824"/>
    </source>
</evidence>
<sequence>MTSTTTTTSTTTSASSALEIKPHTSPISTLNSDLARWYSHLHHPLLLSLFYLSFEELVKDPTTALLSGLVPLGVLQVGYVVLCLPPVMGEGGDGKGEGRKSRGGGKGNGGRSGEAESMGGRIIAPFILLLPSPNAIIPKTPPQTTPSHHLPNLKLTPLPSQPALLSLTLTSILATPVLLCLLILTGAPLTTHIPHTTLLAAHMAHLLALPLFYCHGVDARRWRDVASLYCPFDDVWGAAVGGLLGAWGGAVPLPLDWDREWQRWPVTVVTGAYIGVAVGKFVGGMLLKGKRIEFD</sequence>
<dbReference type="GO" id="GO:0006506">
    <property type="term" value="P:GPI anchor biosynthetic process"/>
    <property type="evidence" value="ECO:0007669"/>
    <property type="project" value="UniProtKB-UniPathway"/>
</dbReference>
<evidence type="ECO:0000256" key="2">
    <source>
        <dbReference type="ARBA" id="ARBA00004687"/>
    </source>
</evidence>
<feature type="transmembrane region" description="Helical" evidence="9">
    <location>
        <begin position="267"/>
        <end position="287"/>
    </location>
</feature>
<dbReference type="OrthoDB" id="17366at2759"/>
<comment type="subcellular location">
    <subcellularLocation>
        <location evidence="1">Endoplasmic reticulum membrane</location>
        <topology evidence="1">Multi-pass membrane protein</topology>
    </subcellularLocation>
</comment>
<protein>
    <submittedName>
        <fullName evidence="10">PIG-F-domain-containing protein</fullName>
    </submittedName>
</protein>
<feature type="region of interest" description="Disordered" evidence="8">
    <location>
        <begin position="91"/>
        <end position="116"/>
    </location>
</feature>
<keyword evidence="11" id="KW-1185">Reference proteome</keyword>
<dbReference type="Pfam" id="PF06699">
    <property type="entry name" value="PIG-F"/>
    <property type="match status" value="1"/>
</dbReference>
<reference evidence="10" key="1">
    <citation type="journal article" date="2020" name="Stud. Mycol.">
        <title>101 Dothideomycetes genomes: a test case for predicting lifestyles and emergence of pathogens.</title>
        <authorList>
            <person name="Haridas S."/>
            <person name="Albert R."/>
            <person name="Binder M."/>
            <person name="Bloem J."/>
            <person name="Labutti K."/>
            <person name="Salamov A."/>
            <person name="Andreopoulos B."/>
            <person name="Baker S."/>
            <person name="Barry K."/>
            <person name="Bills G."/>
            <person name="Bluhm B."/>
            <person name="Cannon C."/>
            <person name="Castanera R."/>
            <person name="Culley D."/>
            <person name="Daum C."/>
            <person name="Ezra D."/>
            <person name="Gonzalez J."/>
            <person name="Henrissat B."/>
            <person name="Kuo A."/>
            <person name="Liang C."/>
            <person name="Lipzen A."/>
            <person name="Lutzoni F."/>
            <person name="Magnuson J."/>
            <person name="Mondo S."/>
            <person name="Nolan M."/>
            <person name="Ohm R."/>
            <person name="Pangilinan J."/>
            <person name="Park H.-J."/>
            <person name="Ramirez L."/>
            <person name="Alfaro M."/>
            <person name="Sun H."/>
            <person name="Tritt A."/>
            <person name="Yoshinaga Y."/>
            <person name="Zwiers L.-H."/>
            <person name="Turgeon B."/>
            <person name="Goodwin S."/>
            <person name="Spatafora J."/>
            <person name="Crous P."/>
            <person name="Grigoriev I."/>
        </authorList>
    </citation>
    <scope>NUCLEOTIDE SEQUENCE</scope>
    <source>
        <strain evidence="10">CBS 113979</strain>
    </source>
</reference>
<keyword evidence="7 9" id="KW-0472">Membrane</keyword>
<keyword evidence="6 9" id="KW-1133">Transmembrane helix</keyword>
<evidence type="ECO:0000313" key="11">
    <source>
        <dbReference type="Proteomes" id="UP000800041"/>
    </source>
</evidence>